<organism evidence="2 3">
    <name type="scientific">Rhodococcus cerastii</name>
    <dbReference type="NCBI Taxonomy" id="908616"/>
    <lineage>
        <taxon>Bacteria</taxon>
        <taxon>Bacillati</taxon>
        <taxon>Actinomycetota</taxon>
        <taxon>Actinomycetes</taxon>
        <taxon>Mycobacteriales</taxon>
        <taxon>Nocardiaceae</taxon>
        <taxon>Rhodococcus</taxon>
    </lineage>
</organism>
<comment type="caution">
    <text evidence="2">The sequence shown here is derived from an EMBL/GenBank/DDBJ whole genome shotgun (WGS) entry which is preliminary data.</text>
</comment>
<gene>
    <name evidence="2" type="ORF">R3P93_14240</name>
</gene>
<dbReference type="RefSeq" id="WP_317533368.1">
    <property type="nucleotide sequence ID" value="NZ_JAWLKF010000007.1"/>
</dbReference>
<dbReference type="InterPro" id="IPR029058">
    <property type="entry name" value="AB_hydrolase_fold"/>
</dbReference>
<evidence type="ECO:0000256" key="1">
    <source>
        <dbReference type="SAM" id="MobiDB-lite"/>
    </source>
</evidence>
<sequence>MTQELPPLIDAEFEGNGSDGVAGLSRGAQSAMMLAARNPDKYSAVAAYSGCFLSEGILGQTVLRSIVAGYGGKADNMLGGSLNAGWAAHDLLVNAEPLRGMSIYLFSASGPRSARAVRDARRPRHAGDRRGDRSRHRFLHATAARQACRAEHAGHVRSGQPWYALVAVLGRSACEELADAGRGARAVSLSSRRMCRLFGAVRPSVGYSYRGGTRHRLRFHVATT</sequence>
<reference evidence="2 3" key="1">
    <citation type="submission" date="2023-10" db="EMBL/GenBank/DDBJ databases">
        <title>Development of a sustainable strategy for remediation of hydrocarbon-contaminated territories based on the waste exchange concept.</title>
        <authorList>
            <person name="Krivoruchko A."/>
        </authorList>
    </citation>
    <scope>NUCLEOTIDE SEQUENCE [LARGE SCALE GENOMIC DNA]</scope>
    <source>
        <strain evidence="2 3">IEGM 1327</strain>
    </source>
</reference>
<dbReference type="InterPro" id="IPR000801">
    <property type="entry name" value="Esterase-like"/>
</dbReference>
<proteinExistence type="predicted"/>
<evidence type="ECO:0000313" key="3">
    <source>
        <dbReference type="Proteomes" id="UP001186104"/>
    </source>
</evidence>
<accession>A0ABU4D1Y8</accession>
<dbReference type="Proteomes" id="UP001186104">
    <property type="component" value="Unassembled WGS sequence"/>
</dbReference>
<protein>
    <submittedName>
        <fullName evidence="2">Alpha/beta hydrolase-fold protein</fullName>
    </submittedName>
</protein>
<keyword evidence="2" id="KW-0378">Hydrolase</keyword>
<dbReference type="EMBL" id="JAWLKF010000007">
    <property type="protein sequence ID" value="MDV6303720.1"/>
    <property type="molecule type" value="Genomic_DNA"/>
</dbReference>
<dbReference type="Gene3D" id="3.40.50.1820">
    <property type="entry name" value="alpha/beta hydrolase"/>
    <property type="match status" value="1"/>
</dbReference>
<dbReference type="Pfam" id="PF00756">
    <property type="entry name" value="Esterase"/>
    <property type="match status" value="1"/>
</dbReference>
<dbReference type="SUPFAM" id="SSF53474">
    <property type="entry name" value="alpha/beta-Hydrolases"/>
    <property type="match status" value="1"/>
</dbReference>
<evidence type="ECO:0000313" key="2">
    <source>
        <dbReference type="EMBL" id="MDV6303720.1"/>
    </source>
</evidence>
<dbReference type="GO" id="GO:0016787">
    <property type="term" value="F:hydrolase activity"/>
    <property type="evidence" value="ECO:0007669"/>
    <property type="project" value="UniProtKB-KW"/>
</dbReference>
<feature type="region of interest" description="Disordered" evidence="1">
    <location>
        <begin position="115"/>
        <end position="134"/>
    </location>
</feature>
<name>A0ABU4D1Y8_9NOCA</name>
<keyword evidence="3" id="KW-1185">Reference proteome</keyword>
<feature type="compositionally biased region" description="Basic and acidic residues" evidence="1">
    <location>
        <begin position="116"/>
        <end position="131"/>
    </location>
</feature>